<gene>
    <name evidence="2" type="ORF">SAMN05660862_1901</name>
</gene>
<dbReference type="InterPro" id="IPR036812">
    <property type="entry name" value="NAD(P)_OxRdtase_dom_sf"/>
</dbReference>
<dbReference type="InterPro" id="IPR053135">
    <property type="entry name" value="AKR2_Oxidoreductase"/>
</dbReference>
<reference evidence="2 3" key="1">
    <citation type="submission" date="2017-04" db="EMBL/GenBank/DDBJ databases">
        <authorList>
            <person name="Afonso C.L."/>
            <person name="Miller P.J."/>
            <person name="Scott M.A."/>
            <person name="Spackman E."/>
            <person name="Goraichik I."/>
            <person name="Dimitrov K.M."/>
            <person name="Suarez D.L."/>
            <person name="Swayne D.E."/>
        </authorList>
    </citation>
    <scope>NUCLEOTIDE SEQUENCE [LARGE SCALE GENOMIC DNA]</scope>
    <source>
        <strain evidence="2 3">DSM 22418</strain>
    </source>
</reference>
<dbReference type="PANTHER" id="PTHR43312">
    <property type="entry name" value="D-THREO-ALDOSE 1-DEHYDROGENASE"/>
    <property type="match status" value="1"/>
</dbReference>
<dbReference type="PRINTS" id="PR00069">
    <property type="entry name" value="ALDKETRDTASE"/>
</dbReference>
<feature type="domain" description="NADP-dependent oxidoreductase" evidence="1">
    <location>
        <begin position="16"/>
        <end position="288"/>
    </location>
</feature>
<name>A0A1X7JMT1_9SPHI</name>
<dbReference type="PANTHER" id="PTHR43312:SF1">
    <property type="entry name" value="NADP-DEPENDENT OXIDOREDUCTASE DOMAIN-CONTAINING PROTEIN"/>
    <property type="match status" value="1"/>
</dbReference>
<dbReference type="Pfam" id="PF00248">
    <property type="entry name" value="Aldo_ket_red"/>
    <property type="match status" value="1"/>
</dbReference>
<keyword evidence="3" id="KW-1185">Reference proteome</keyword>
<dbReference type="OrthoDB" id="9773828at2"/>
<dbReference type="STRING" id="561061.SAMN05660862_1901"/>
<proteinExistence type="predicted"/>
<dbReference type="Gene3D" id="3.20.20.100">
    <property type="entry name" value="NADP-dependent oxidoreductase domain"/>
    <property type="match status" value="1"/>
</dbReference>
<dbReference type="InterPro" id="IPR020471">
    <property type="entry name" value="AKR"/>
</dbReference>
<protein>
    <submittedName>
        <fullName evidence="2">Predicted oxidoreductase</fullName>
    </submittedName>
</protein>
<dbReference type="GO" id="GO:0016491">
    <property type="term" value="F:oxidoreductase activity"/>
    <property type="evidence" value="ECO:0007669"/>
    <property type="project" value="InterPro"/>
</dbReference>
<accession>A0A1X7JMT1</accession>
<dbReference type="SUPFAM" id="SSF51430">
    <property type="entry name" value="NAD(P)-linked oxidoreductase"/>
    <property type="match status" value="1"/>
</dbReference>
<evidence type="ECO:0000313" key="2">
    <source>
        <dbReference type="EMBL" id="SMG29259.1"/>
    </source>
</evidence>
<dbReference type="EMBL" id="FXAU01000003">
    <property type="protein sequence ID" value="SMG29259.1"/>
    <property type="molecule type" value="Genomic_DNA"/>
</dbReference>
<organism evidence="2 3">
    <name type="scientific">Sphingobacterium psychroaquaticum</name>
    <dbReference type="NCBI Taxonomy" id="561061"/>
    <lineage>
        <taxon>Bacteria</taxon>
        <taxon>Pseudomonadati</taxon>
        <taxon>Bacteroidota</taxon>
        <taxon>Sphingobacteriia</taxon>
        <taxon>Sphingobacteriales</taxon>
        <taxon>Sphingobacteriaceae</taxon>
        <taxon>Sphingobacterium</taxon>
    </lineage>
</organism>
<dbReference type="Proteomes" id="UP000192980">
    <property type="component" value="Unassembled WGS sequence"/>
</dbReference>
<sequence>MQQIKLGKSDLQLSAISLGTMSVRGGATKLNIDIIREAVDLGMTYFDTADLYERGLNEALVGRALQGVRSQVVLATKVGNQWNSDGTTWSWKASKPYILKTVESSLSRLKTDYIDLYQLHGGMIEDPIDEIIEAFELLQRAGKIRYYGLSSIRPNVIKAYAERSNITSVMMQYSLLDRRPESLFKTLSQQGISVIARGALAQGLLLDKPAQNYLQLRSSEVAHANRNVERLANKLGINKLTLILAYVLSNPVVATTVLGVRTLAQLHEVKESIVSFRKLTAEEKEILEQGLRALVYTDHLV</sequence>
<dbReference type="InterPro" id="IPR023210">
    <property type="entry name" value="NADP_OxRdtase_dom"/>
</dbReference>
<evidence type="ECO:0000259" key="1">
    <source>
        <dbReference type="Pfam" id="PF00248"/>
    </source>
</evidence>
<dbReference type="RefSeq" id="WP_085472660.1">
    <property type="nucleotide sequence ID" value="NZ_FXAU01000003.1"/>
</dbReference>
<dbReference type="CDD" id="cd19086">
    <property type="entry name" value="AKR_AKR11C1"/>
    <property type="match status" value="1"/>
</dbReference>
<dbReference type="AlphaFoldDB" id="A0A1X7JMT1"/>
<evidence type="ECO:0000313" key="3">
    <source>
        <dbReference type="Proteomes" id="UP000192980"/>
    </source>
</evidence>